<organism evidence="2 3">
    <name type="scientific">Serratia proteamaculans</name>
    <dbReference type="NCBI Taxonomy" id="28151"/>
    <lineage>
        <taxon>Bacteria</taxon>
        <taxon>Pseudomonadati</taxon>
        <taxon>Pseudomonadota</taxon>
        <taxon>Gammaproteobacteria</taxon>
        <taxon>Enterobacterales</taxon>
        <taxon>Yersiniaceae</taxon>
        <taxon>Serratia</taxon>
    </lineage>
</organism>
<name>A0A5Q2V929_SERPR</name>
<dbReference type="AlphaFoldDB" id="A0A5Q2V929"/>
<gene>
    <name evidence="2" type="ORF">GHV41_14775</name>
</gene>
<dbReference type="EMBL" id="CP045913">
    <property type="protein sequence ID" value="QGH62012.1"/>
    <property type="molecule type" value="Genomic_DNA"/>
</dbReference>
<reference evidence="2 3" key="1">
    <citation type="submission" date="2019-11" db="EMBL/GenBank/DDBJ databases">
        <title>The Phosphoenolpyruvate Phosphotransferase System Regulates Serratia proteamaculans 336X Biofilm Formation and Wheat Roots colonization.</title>
        <authorList>
            <person name="Liu F."/>
        </authorList>
    </citation>
    <scope>NUCLEOTIDE SEQUENCE [LARGE SCALE GENOMIC DNA]</scope>
    <source>
        <strain evidence="2 3">336X</strain>
    </source>
</reference>
<keyword evidence="1" id="KW-0732">Signal</keyword>
<evidence type="ECO:0000256" key="1">
    <source>
        <dbReference type="SAM" id="SignalP"/>
    </source>
</evidence>
<proteinExistence type="predicted"/>
<dbReference type="RefSeq" id="WP_153859044.1">
    <property type="nucleotide sequence ID" value="NZ_CP045913.1"/>
</dbReference>
<sequence>MKGKLQTAATLVLAALSMGAYADVGFWANKGVEYDAIIVKLKPEGDGNNRLRAVMQNHQLLVGSAVLPVIPVFDTEKKRRENRALAERWDKKSGFNRYFKIPLSSLQATDPDYINQLLEKFLTKIM</sequence>
<protein>
    <submittedName>
        <fullName evidence="2">Uncharacterized protein</fullName>
    </submittedName>
</protein>
<evidence type="ECO:0000313" key="2">
    <source>
        <dbReference type="EMBL" id="QGH62012.1"/>
    </source>
</evidence>
<feature type="chain" id="PRO_5024295003" evidence="1">
    <location>
        <begin position="23"/>
        <end position="126"/>
    </location>
</feature>
<accession>A0A5Q2V929</accession>
<dbReference type="Proteomes" id="UP000381260">
    <property type="component" value="Chromosome"/>
</dbReference>
<feature type="signal peptide" evidence="1">
    <location>
        <begin position="1"/>
        <end position="22"/>
    </location>
</feature>
<evidence type="ECO:0000313" key="3">
    <source>
        <dbReference type="Proteomes" id="UP000381260"/>
    </source>
</evidence>